<dbReference type="GO" id="GO:0005975">
    <property type="term" value="P:carbohydrate metabolic process"/>
    <property type="evidence" value="ECO:0007669"/>
    <property type="project" value="InterPro"/>
</dbReference>
<name>A0A1G9S334_9SPHI</name>
<reference evidence="2" key="1">
    <citation type="submission" date="2016-10" db="EMBL/GenBank/DDBJ databases">
        <authorList>
            <person name="Varghese N."/>
            <person name="Submissions S."/>
        </authorList>
    </citation>
    <scope>NUCLEOTIDE SEQUENCE [LARGE SCALE GENOMIC DNA]</scope>
    <source>
        <strain evidence="2">DSM 24536</strain>
    </source>
</reference>
<dbReference type="Proteomes" id="UP000199226">
    <property type="component" value="Unassembled WGS sequence"/>
</dbReference>
<dbReference type="STRING" id="990371.SAMN05421813_10951"/>
<dbReference type="EMBL" id="FNHH01000009">
    <property type="protein sequence ID" value="SDM29909.1"/>
    <property type="molecule type" value="Genomic_DNA"/>
</dbReference>
<dbReference type="OrthoDB" id="1489627at2"/>
<accession>A0A1G9S334</accession>
<dbReference type="InterPro" id="IPR008928">
    <property type="entry name" value="6-hairpin_glycosidase_sf"/>
</dbReference>
<keyword evidence="2" id="KW-1185">Reference proteome</keyword>
<evidence type="ECO:0000313" key="2">
    <source>
        <dbReference type="Proteomes" id="UP000199226"/>
    </source>
</evidence>
<dbReference type="RefSeq" id="WP_090703650.1">
    <property type="nucleotide sequence ID" value="NZ_FNHH01000009.1"/>
</dbReference>
<gene>
    <name evidence="1" type="ORF">SAMN05421813_10951</name>
</gene>
<evidence type="ECO:0000313" key="1">
    <source>
        <dbReference type="EMBL" id="SDM29909.1"/>
    </source>
</evidence>
<dbReference type="AlphaFoldDB" id="A0A1G9S334"/>
<proteinExistence type="predicted"/>
<sequence length="523" mass="59527">MKPYIFLPVLLLIPFTFQSYDNQIFKKNDIDSDEKLIAPIEISRKRADELFSKLPSTDPWIVRQDGSALAWGEAATLETLVDLYEATEDPSYLKEVARRGDRLLTHRDDRRGIADGSGKIRPAWSMGLKYVVAKEDLLDASGKVVASIRSTPYANNDLTKIELTPDSKPARFNLKISNSFWKRNESFSDLSFDPKDERFIEKIVNDPLSPYSTRAGEYTDTKSNLIRVKISDSTIPVAQSITLKSIPLAYTGYLGIIYNPMLRMAEFARSKPELADLLPAANRFIQAAEESYKDANARLWRNGPNQGEGYYLTCERGESFPADNVGQPINFLAMHTSTQLALFRLTGKKEYRDRSEKMSQLLKNRSKYDQEGDLYVWTYWYEPMTTVGWKPEDKLSSNVMFYKGAPNMEDSSHGVLDIAMIMAANREGLVFTKQDLMRFSNTLLKNVLLPDRTGIRRAVDGKGGDHAAYFPILHGWLELAAANPEVYHEIRKTYLNRGEENLAFTAELLRWERKMKTIPSASK</sequence>
<protein>
    <submittedName>
        <fullName evidence="1">Uncharacterized protein</fullName>
    </submittedName>
</protein>
<organism evidence="1 2">
    <name type="scientific">Daejeonella rubra</name>
    <dbReference type="NCBI Taxonomy" id="990371"/>
    <lineage>
        <taxon>Bacteria</taxon>
        <taxon>Pseudomonadati</taxon>
        <taxon>Bacteroidota</taxon>
        <taxon>Sphingobacteriia</taxon>
        <taxon>Sphingobacteriales</taxon>
        <taxon>Sphingobacteriaceae</taxon>
        <taxon>Daejeonella</taxon>
    </lineage>
</organism>
<dbReference type="SUPFAM" id="SSF48208">
    <property type="entry name" value="Six-hairpin glycosidases"/>
    <property type="match status" value="1"/>
</dbReference>